<sequence length="70" mass="7829">MTIMRPNRTNRRTFPKIPAVPSGLRSVLLNPDLQMQDLVDQMNNQEPIPTTPITKVSASSIAIRETRLAS</sequence>
<reference evidence="2" key="1">
    <citation type="journal article" date="2019" name="Int. J. Syst. Evol. Microbiol.">
        <title>The Global Catalogue of Microorganisms (GCM) 10K type strain sequencing project: providing services to taxonomists for standard genome sequencing and annotation.</title>
        <authorList>
            <consortium name="The Broad Institute Genomics Platform"/>
            <consortium name="The Broad Institute Genome Sequencing Center for Infectious Disease"/>
            <person name="Wu L."/>
            <person name="Ma J."/>
        </authorList>
    </citation>
    <scope>NUCLEOTIDE SEQUENCE [LARGE SCALE GENOMIC DNA]</scope>
    <source>
        <strain evidence="2">JCM 14900</strain>
    </source>
</reference>
<comment type="caution">
    <text evidence="1">The sequence shown here is derived from an EMBL/GenBank/DDBJ whole genome shotgun (WGS) entry which is preliminary data.</text>
</comment>
<name>A0ABP5AIY5_9MICO</name>
<evidence type="ECO:0000313" key="1">
    <source>
        <dbReference type="EMBL" id="GAA1915408.1"/>
    </source>
</evidence>
<organism evidence="1 2">
    <name type="scientific">Microbacterium aoyamense</name>
    <dbReference type="NCBI Taxonomy" id="344166"/>
    <lineage>
        <taxon>Bacteria</taxon>
        <taxon>Bacillati</taxon>
        <taxon>Actinomycetota</taxon>
        <taxon>Actinomycetes</taxon>
        <taxon>Micrococcales</taxon>
        <taxon>Microbacteriaceae</taxon>
        <taxon>Microbacterium</taxon>
    </lineage>
</organism>
<gene>
    <name evidence="1" type="ORF">GCM10009775_04870</name>
</gene>
<protein>
    <submittedName>
        <fullName evidence="1">Uncharacterized protein</fullName>
    </submittedName>
</protein>
<evidence type="ECO:0000313" key="2">
    <source>
        <dbReference type="Proteomes" id="UP001501343"/>
    </source>
</evidence>
<proteinExistence type="predicted"/>
<dbReference type="Proteomes" id="UP001501343">
    <property type="component" value="Unassembled WGS sequence"/>
</dbReference>
<keyword evidence="2" id="KW-1185">Reference proteome</keyword>
<dbReference type="EMBL" id="BAAAOF010000002">
    <property type="protein sequence ID" value="GAA1915408.1"/>
    <property type="molecule type" value="Genomic_DNA"/>
</dbReference>
<accession>A0ABP5AIY5</accession>